<dbReference type="Proteomes" id="UP001151532">
    <property type="component" value="Chromosome 13"/>
</dbReference>
<evidence type="ECO:0000313" key="1">
    <source>
        <dbReference type="EMBL" id="KAJ6764045.1"/>
    </source>
</evidence>
<keyword evidence="2" id="KW-1185">Reference proteome</keyword>
<organism evidence="1 2">
    <name type="scientific">Salix purpurea</name>
    <name type="common">Purple osier willow</name>
    <dbReference type="NCBI Taxonomy" id="77065"/>
    <lineage>
        <taxon>Eukaryota</taxon>
        <taxon>Viridiplantae</taxon>
        <taxon>Streptophyta</taxon>
        <taxon>Embryophyta</taxon>
        <taxon>Tracheophyta</taxon>
        <taxon>Spermatophyta</taxon>
        <taxon>Magnoliopsida</taxon>
        <taxon>eudicotyledons</taxon>
        <taxon>Gunneridae</taxon>
        <taxon>Pentapetalae</taxon>
        <taxon>rosids</taxon>
        <taxon>fabids</taxon>
        <taxon>Malpighiales</taxon>
        <taxon>Salicaceae</taxon>
        <taxon>Saliceae</taxon>
        <taxon>Salix</taxon>
    </lineage>
</organism>
<gene>
    <name evidence="1" type="ORF">OIU79_024563</name>
</gene>
<name>A0A9Q0WB54_SALPP</name>
<comment type="caution">
    <text evidence="1">The sequence shown here is derived from an EMBL/GenBank/DDBJ whole genome shotgun (WGS) entry which is preliminary data.</text>
</comment>
<evidence type="ECO:0000313" key="2">
    <source>
        <dbReference type="Proteomes" id="UP001151532"/>
    </source>
</evidence>
<dbReference type="EMBL" id="JAPFFK010000005">
    <property type="protein sequence ID" value="KAJ6764045.1"/>
    <property type="molecule type" value="Genomic_DNA"/>
</dbReference>
<dbReference type="OrthoDB" id="10482879at2759"/>
<protein>
    <submittedName>
        <fullName evidence="1">Uncharacterized protein</fullName>
    </submittedName>
</protein>
<accession>A0A9Q0WB54</accession>
<proteinExistence type="predicted"/>
<dbReference type="AlphaFoldDB" id="A0A9Q0WB54"/>
<sequence length="135" mass="14908">MTAGCRHVIQGTNYEIFVEIRKSRAKIPELLVLRECLAMEVIAEDGELQVYKNTRLTMASSNRSILTFFVASAISNINVAQAVRHLLQLPPLPYLPNFSKLTCTFASYPKSAPAHIANLAHRPTISTEAHIASTS</sequence>
<reference evidence="1" key="1">
    <citation type="submission" date="2022-11" db="EMBL/GenBank/DDBJ databases">
        <authorList>
            <person name="Hyden B.L."/>
            <person name="Feng K."/>
            <person name="Yates T."/>
            <person name="Jawdy S."/>
            <person name="Smart L.B."/>
            <person name="Muchero W."/>
        </authorList>
    </citation>
    <scope>NUCLEOTIDE SEQUENCE</scope>
    <source>
        <tissue evidence="1">Shoot tip</tissue>
    </source>
</reference>
<reference evidence="1" key="2">
    <citation type="journal article" date="2023" name="Int. J. Mol. Sci.">
        <title>De Novo Assembly and Annotation of 11 Diverse Shrub Willow (Salix) Genomes Reveals Novel Gene Organization in Sex-Linked Regions.</title>
        <authorList>
            <person name="Hyden B."/>
            <person name="Feng K."/>
            <person name="Yates T.B."/>
            <person name="Jawdy S."/>
            <person name="Cereghino C."/>
            <person name="Smart L.B."/>
            <person name="Muchero W."/>
        </authorList>
    </citation>
    <scope>NUCLEOTIDE SEQUENCE</scope>
    <source>
        <tissue evidence="1">Shoot tip</tissue>
    </source>
</reference>